<comment type="caution">
    <text evidence="2">The sequence shown here is derived from an EMBL/GenBank/DDBJ whole genome shotgun (WGS) entry which is preliminary data.</text>
</comment>
<dbReference type="InterPro" id="IPR007803">
    <property type="entry name" value="Asp/Arg/Pro-Hydrxlase"/>
</dbReference>
<dbReference type="AlphaFoldDB" id="A0A7X0J8N8"/>
<gene>
    <name evidence="2" type="ORF">HDF25_003921</name>
</gene>
<sequence>MNYIKFSGAYHVEKLNTELGYALKEEWPLHFNTQDYNGDWRSISLRSASGKSNDIHAHPNGIYQDTPVLGLMPYTKEILDSWQCEKEAIRLLYLAPDSHIKPHKDLGCAYHDGIFRIHIPIVTNPDVHFTIEQEKLHLDAGECWYIDFSVTHSIINAGSTPRVHLIIDGIRNDWTDRLFEAHGYDLSRRSTSDSYDPETKARMIENLEQMNTDTARNLIATLKAEH</sequence>
<keyword evidence="2" id="KW-0560">Oxidoreductase</keyword>
<evidence type="ECO:0000313" key="2">
    <source>
        <dbReference type="EMBL" id="MBB6501746.1"/>
    </source>
</evidence>
<reference evidence="2 3" key="1">
    <citation type="submission" date="2020-08" db="EMBL/GenBank/DDBJ databases">
        <title>Genomic Encyclopedia of Type Strains, Phase IV (KMG-V): Genome sequencing to study the core and pangenomes of soil and plant-associated prokaryotes.</title>
        <authorList>
            <person name="Whitman W."/>
        </authorList>
    </citation>
    <scope>NUCLEOTIDE SEQUENCE [LARGE SCALE GENOMIC DNA]</scope>
    <source>
        <strain evidence="2 3">M2T3</strain>
    </source>
</reference>
<name>A0A7X0J8N8_9SPHI</name>
<evidence type="ECO:0000259" key="1">
    <source>
        <dbReference type="Pfam" id="PF05118"/>
    </source>
</evidence>
<dbReference type="GO" id="GO:0051213">
    <property type="term" value="F:dioxygenase activity"/>
    <property type="evidence" value="ECO:0007669"/>
    <property type="project" value="UniProtKB-KW"/>
</dbReference>
<dbReference type="Pfam" id="PF05118">
    <property type="entry name" value="Asp_Arg_Hydrox"/>
    <property type="match status" value="1"/>
</dbReference>
<dbReference type="RefSeq" id="WP_184627775.1">
    <property type="nucleotide sequence ID" value="NZ_JACHCC010000010.1"/>
</dbReference>
<dbReference type="Gene3D" id="2.60.120.330">
    <property type="entry name" value="B-lactam Antibiotic, Isopenicillin N Synthase, Chain"/>
    <property type="match status" value="1"/>
</dbReference>
<dbReference type="EMBL" id="JACHCC010000010">
    <property type="protein sequence ID" value="MBB6501746.1"/>
    <property type="molecule type" value="Genomic_DNA"/>
</dbReference>
<organism evidence="2 3">
    <name type="scientific">Pedobacter cryoconitis</name>
    <dbReference type="NCBI Taxonomy" id="188932"/>
    <lineage>
        <taxon>Bacteria</taxon>
        <taxon>Pseudomonadati</taxon>
        <taxon>Bacteroidota</taxon>
        <taxon>Sphingobacteriia</taxon>
        <taxon>Sphingobacteriales</taxon>
        <taxon>Sphingobacteriaceae</taxon>
        <taxon>Pedobacter</taxon>
    </lineage>
</organism>
<keyword evidence="2" id="KW-0223">Dioxygenase</keyword>
<evidence type="ECO:0000313" key="3">
    <source>
        <dbReference type="Proteomes" id="UP000521017"/>
    </source>
</evidence>
<accession>A0A7X0J8N8</accession>
<proteinExistence type="predicted"/>
<dbReference type="Proteomes" id="UP000521017">
    <property type="component" value="Unassembled WGS sequence"/>
</dbReference>
<dbReference type="SUPFAM" id="SSF51197">
    <property type="entry name" value="Clavaminate synthase-like"/>
    <property type="match status" value="1"/>
</dbReference>
<protein>
    <submittedName>
        <fullName evidence="2">Quercetin dioxygenase-like cupin family protein</fullName>
    </submittedName>
</protein>
<dbReference type="InterPro" id="IPR027443">
    <property type="entry name" value="IPNS-like_sf"/>
</dbReference>
<feature type="domain" description="Aspartyl/asparaginy/proline hydroxylase" evidence="1">
    <location>
        <begin position="13"/>
        <end position="171"/>
    </location>
</feature>